<dbReference type="EMBL" id="JACWZY010000007">
    <property type="protein sequence ID" value="MBD2701174.1"/>
    <property type="molecule type" value="Genomic_DNA"/>
</dbReference>
<name>A0A927AN60_9BACT</name>
<organism evidence="4 5">
    <name type="scientific">Spirosoma profusum</name>
    <dbReference type="NCBI Taxonomy" id="2771354"/>
    <lineage>
        <taxon>Bacteria</taxon>
        <taxon>Pseudomonadati</taxon>
        <taxon>Bacteroidota</taxon>
        <taxon>Cytophagia</taxon>
        <taxon>Cytophagales</taxon>
        <taxon>Cytophagaceae</taxon>
        <taxon>Spirosoma</taxon>
    </lineage>
</organism>
<dbReference type="AlphaFoldDB" id="A0A927AN60"/>
<keyword evidence="5" id="KW-1185">Reference proteome</keyword>
<evidence type="ECO:0000259" key="3">
    <source>
        <dbReference type="Pfam" id="PF13568"/>
    </source>
</evidence>
<dbReference type="InterPro" id="IPR025665">
    <property type="entry name" value="Beta-barrel_OMP_2"/>
</dbReference>
<accession>A0A927AN60</accession>
<evidence type="ECO:0000313" key="4">
    <source>
        <dbReference type="EMBL" id="MBD2701174.1"/>
    </source>
</evidence>
<comment type="caution">
    <text evidence="4">The sequence shown here is derived from an EMBL/GenBank/DDBJ whole genome shotgun (WGS) entry which is preliminary data.</text>
</comment>
<evidence type="ECO:0000256" key="2">
    <source>
        <dbReference type="SAM" id="SignalP"/>
    </source>
</evidence>
<sequence>MKKLVLFISVVAATLPHTLQAQTKPTNRKPVSSVSPTNSTQPVPTRTTTAATPAKPATYSAPATPLRTSTTYQTTAQRPIASTSTNESRFRLGFRLGVNSTSISGFDFSSVGTGLQAERVTGFHAGIIFNMGGPNFSVQPEILFSQYGIRMTAKPDYLQVKYNIVEVPVMLKATFGQSDLRVFVNAGPVVTYTLGGTVSFVNGSQSGSQEIDMTGSGRLSYGAAAGTGIALKAGPGSFIVEGRFTYLFSTNENKDKLNPQSLMGSVGYLIPLGGR</sequence>
<feature type="compositionally biased region" description="Polar residues" evidence="1">
    <location>
        <begin position="66"/>
        <end position="84"/>
    </location>
</feature>
<feature type="region of interest" description="Disordered" evidence="1">
    <location>
        <begin position="21"/>
        <end position="84"/>
    </location>
</feature>
<feature type="signal peptide" evidence="2">
    <location>
        <begin position="1"/>
        <end position="21"/>
    </location>
</feature>
<feature type="domain" description="Outer membrane protein beta-barrel" evidence="3">
    <location>
        <begin position="84"/>
        <end position="246"/>
    </location>
</feature>
<proteinExistence type="predicted"/>
<dbReference type="RefSeq" id="WP_190887026.1">
    <property type="nucleotide sequence ID" value="NZ_JACWZY010000007.1"/>
</dbReference>
<evidence type="ECO:0000313" key="5">
    <source>
        <dbReference type="Proteomes" id="UP000598820"/>
    </source>
</evidence>
<protein>
    <submittedName>
        <fullName evidence="4">PorT family protein</fullName>
    </submittedName>
</protein>
<feature type="compositionally biased region" description="Low complexity" evidence="1">
    <location>
        <begin position="40"/>
        <end position="65"/>
    </location>
</feature>
<dbReference type="Proteomes" id="UP000598820">
    <property type="component" value="Unassembled WGS sequence"/>
</dbReference>
<feature type="compositionally biased region" description="Polar residues" evidence="1">
    <location>
        <begin position="21"/>
        <end position="39"/>
    </location>
</feature>
<evidence type="ECO:0000256" key="1">
    <source>
        <dbReference type="SAM" id="MobiDB-lite"/>
    </source>
</evidence>
<keyword evidence="2" id="KW-0732">Signal</keyword>
<gene>
    <name evidence="4" type="ORF">IC229_11045</name>
</gene>
<dbReference type="Pfam" id="PF13568">
    <property type="entry name" value="OMP_b-brl_2"/>
    <property type="match status" value="1"/>
</dbReference>
<reference evidence="4" key="1">
    <citation type="submission" date="2020-09" db="EMBL/GenBank/DDBJ databases">
        <authorList>
            <person name="Kim M.K."/>
        </authorList>
    </citation>
    <scope>NUCLEOTIDE SEQUENCE</scope>
    <source>
        <strain evidence="4">BT702</strain>
    </source>
</reference>
<feature type="chain" id="PRO_5036858205" evidence="2">
    <location>
        <begin position="22"/>
        <end position="275"/>
    </location>
</feature>